<dbReference type="AlphaFoldDB" id="A0A4V1IZB4"/>
<organism evidence="2 3">
    <name type="scientific">Rozella allomycis (strain CSF55)</name>
    <dbReference type="NCBI Taxonomy" id="988480"/>
    <lineage>
        <taxon>Eukaryota</taxon>
        <taxon>Fungi</taxon>
        <taxon>Fungi incertae sedis</taxon>
        <taxon>Cryptomycota</taxon>
        <taxon>Cryptomycota incertae sedis</taxon>
        <taxon>Rozella</taxon>
    </lineage>
</organism>
<reference evidence="3" key="1">
    <citation type="journal article" date="2018" name="Nat. Microbiol.">
        <title>Leveraging single-cell genomics to expand the fungal tree of life.</title>
        <authorList>
            <person name="Ahrendt S.R."/>
            <person name="Quandt C.A."/>
            <person name="Ciobanu D."/>
            <person name="Clum A."/>
            <person name="Salamov A."/>
            <person name="Andreopoulos B."/>
            <person name="Cheng J.F."/>
            <person name="Woyke T."/>
            <person name="Pelin A."/>
            <person name="Henrissat B."/>
            <person name="Reynolds N.K."/>
            <person name="Benny G.L."/>
            <person name="Smith M.E."/>
            <person name="James T.Y."/>
            <person name="Grigoriev I.V."/>
        </authorList>
    </citation>
    <scope>NUCLEOTIDE SEQUENCE [LARGE SCALE GENOMIC DNA]</scope>
    <source>
        <strain evidence="3">CSF55</strain>
    </source>
</reference>
<keyword evidence="1" id="KW-0732">Signal</keyword>
<evidence type="ECO:0000313" key="2">
    <source>
        <dbReference type="EMBL" id="RKP17469.1"/>
    </source>
</evidence>
<feature type="signal peptide" evidence="1">
    <location>
        <begin position="1"/>
        <end position="20"/>
    </location>
</feature>
<dbReference type="Proteomes" id="UP000281549">
    <property type="component" value="Unassembled WGS sequence"/>
</dbReference>
<accession>A0A4V1IZB4</accession>
<protein>
    <submittedName>
        <fullName evidence="2">Uncharacterized protein</fullName>
    </submittedName>
</protein>
<proteinExistence type="predicted"/>
<dbReference type="EMBL" id="ML005825">
    <property type="protein sequence ID" value="RKP17469.1"/>
    <property type="molecule type" value="Genomic_DNA"/>
</dbReference>
<sequence length="350" mass="39420">MFDSYRFVLLSSTLFGISFAQNYGEAPKLIDKCKAYGQNGDCLETCRDGDALLVSESPKTWSCGPKVKDCYLYSNDLKCIKCEVGELLKTKSGSMKCGPFINKCQLYSDTDNTCEECAEKTINFWDSCLEFKQADYKKPSYDYGRCYSYRRTLDNFAECALPQYCEKRINNRCACSQGFVGIGTEVPECIEEKECNAKDNSVVVTVPDAGKQCFRNDEDGIIATLTLDGKELSILKEDSEIKSEIQLVVASDKTIPIRFKVNADKSISFKDDKYNRFIQVNSDLLIGTAENHRVYIEPVRSTGDTFEVMFKSGPKKDGGVCLDFKNQYAVLISGSGDKCKPIRLKFEYKK</sequence>
<gene>
    <name evidence="2" type="ORF">ROZALSC1DRAFT_30724</name>
</gene>
<feature type="chain" id="PRO_5020455429" evidence="1">
    <location>
        <begin position="21"/>
        <end position="350"/>
    </location>
</feature>
<evidence type="ECO:0000256" key="1">
    <source>
        <dbReference type="SAM" id="SignalP"/>
    </source>
</evidence>
<name>A0A4V1IZB4_ROZAC</name>
<evidence type="ECO:0000313" key="3">
    <source>
        <dbReference type="Proteomes" id="UP000281549"/>
    </source>
</evidence>